<protein>
    <recommendedName>
        <fullName evidence="5">Tetratricopeptide repeat protein</fullName>
    </recommendedName>
</protein>
<sequence precursor="true">MRLLFCLSIGMSLVLASVSSAQVVQLPELRNFSVGTSVLVPDRGATYGGGVMRRSETSGQVGSLTFPSGRSMSTGTSASNSWVHAYIHPTPAEMDEILLGKPSTVDPTSSNSPLRMIGAAREPATGSLAAIRRQLSAEDAAANRKAIKYADMAETCVKQGKLNIAKLFYRSAIDTATGEYQQQLQTRLEQIEMRSSGANR</sequence>
<dbReference type="Proteomes" id="UP000318878">
    <property type="component" value="Unassembled WGS sequence"/>
</dbReference>
<comment type="caution">
    <text evidence="3">The sequence shown here is derived from an EMBL/GenBank/DDBJ whole genome shotgun (WGS) entry which is preliminary data.</text>
</comment>
<name>A0A5C5V0Q8_9BACT</name>
<dbReference type="EMBL" id="SJPF01000004">
    <property type="protein sequence ID" value="TWT31971.1"/>
    <property type="molecule type" value="Genomic_DNA"/>
</dbReference>
<evidence type="ECO:0000313" key="4">
    <source>
        <dbReference type="Proteomes" id="UP000318878"/>
    </source>
</evidence>
<feature type="chain" id="PRO_5022839733" description="Tetratricopeptide repeat protein" evidence="2">
    <location>
        <begin position="22"/>
        <end position="200"/>
    </location>
</feature>
<evidence type="ECO:0000313" key="3">
    <source>
        <dbReference type="EMBL" id="TWT31971.1"/>
    </source>
</evidence>
<proteinExistence type="predicted"/>
<evidence type="ECO:0000256" key="2">
    <source>
        <dbReference type="SAM" id="SignalP"/>
    </source>
</evidence>
<reference evidence="3 4" key="1">
    <citation type="submission" date="2019-02" db="EMBL/GenBank/DDBJ databases">
        <title>Deep-cultivation of Planctomycetes and their phenomic and genomic characterization uncovers novel biology.</title>
        <authorList>
            <person name="Wiegand S."/>
            <person name="Jogler M."/>
            <person name="Boedeker C."/>
            <person name="Pinto D."/>
            <person name="Vollmers J."/>
            <person name="Rivas-Marin E."/>
            <person name="Kohn T."/>
            <person name="Peeters S.H."/>
            <person name="Heuer A."/>
            <person name="Rast P."/>
            <person name="Oberbeckmann S."/>
            <person name="Bunk B."/>
            <person name="Jeske O."/>
            <person name="Meyerdierks A."/>
            <person name="Storesund J.E."/>
            <person name="Kallscheuer N."/>
            <person name="Luecker S."/>
            <person name="Lage O.M."/>
            <person name="Pohl T."/>
            <person name="Merkel B.J."/>
            <person name="Hornburger P."/>
            <person name="Mueller R.-W."/>
            <person name="Bruemmer F."/>
            <person name="Labrenz M."/>
            <person name="Spormann A.M."/>
            <person name="Op Den Camp H."/>
            <person name="Overmann J."/>
            <person name="Amann R."/>
            <person name="Jetten M.S.M."/>
            <person name="Mascher T."/>
            <person name="Medema M.H."/>
            <person name="Devos D.P."/>
            <person name="Kaster A.-K."/>
            <person name="Ovreas L."/>
            <person name="Rohde M."/>
            <person name="Galperin M.Y."/>
            <person name="Jogler C."/>
        </authorList>
    </citation>
    <scope>NUCLEOTIDE SEQUENCE [LARGE SCALE GENOMIC DNA]</scope>
    <source>
        <strain evidence="3 4">Enr8</strain>
    </source>
</reference>
<feature type="region of interest" description="Disordered" evidence="1">
    <location>
        <begin position="49"/>
        <end position="72"/>
    </location>
</feature>
<organism evidence="3 4">
    <name type="scientific">Blastopirellula retiformator</name>
    <dbReference type="NCBI Taxonomy" id="2527970"/>
    <lineage>
        <taxon>Bacteria</taxon>
        <taxon>Pseudomonadati</taxon>
        <taxon>Planctomycetota</taxon>
        <taxon>Planctomycetia</taxon>
        <taxon>Pirellulales</taxon>
        <taxon>Pirellulaceae</taxon>
        <taxon>Blastopirellula</taxon>
    </lineage>
</organism>
<accession>A0A5C5V0Q8</accession>
<keyword evidence="2" id="KW-0732">Signal</keyword>
<keyword evidence="4" id="KW-1185">Reference proteome</keyword>
<dbReference type="RefSeq" id="WP_186767744.1">
    <property type="nucleotide sequence ID" value="NZ_SJPF01000004.1"/>
</dbReference>
<evidence type="ECO:0000256" key="1">
    <source>
        <dbReference type="SAM" id="MobiDB-lite"/>
    </source>
</evidence>
<feature type="signal peptide" evidence="2">
    <location>
        <begin position="1"/>
        <end position="21"/>
    </location>
</feature>
<dbReference type="AlphaFoldDB" id="A0A5C5V0Q8"/>
<gene>
    <name evidence="3" type="ORF">Enr8_38970</name>
</gene>
<evidence type="ECO:0008006" key="5">
    <source>
        <dbReference type="Google" id="ProtNLM"/>
    </source>
</evidence>
<feature type="compositionally biased region" description="Polar residues" evidence="1">
    <location>
        <begin position="57"/>
        <end position="72"/>
    </location>
</feature>